<feature type="region of interest" description="Disordered" evidence="1">
    <location>
        <begin position="1"/>
        <end position="33"/>
    </location>
</feature>
<organism evidence="2 3">
    <name type="scientific">Marasmius tenuissimus</name>
    <dbReference type="NCBI Taxonomy" id="585030"/>
    <lineage>
        <taxon>Eukaryota</taxon>
        <taxon>Fungi</taxon>
        <taxon>Dikarya</taxon>
        <taxon>Basidiomycota</taxon>
        <taxon>Agaricomycotina</taxon>
        <taxon>Agaricomycetes</taxon>
        <taxon>Agaricomycetidae</taxon>
        <taxon>Agaricales</taxon>
        <taxon>Marasmiineae</taxon>
        <taxon>Marasmiaceae</taxon>
        <taxon>Marasmius</taxon>
    </lineage>
</organism>
<evidence type="ECO:0000313" key="2">
    <source>
        <dbReference type="EMBL" id="KAL0059308.1"/>
    </source>
</evidence>
<evidence type="ECO:0000313" key="3">
    <source>
        <dbReference type="Proteomes" id="UP001437256"/>
    </source>
</evidence>
<keyword evidence="3" id="KW-1185">Reference proteome</keyword>
<dbReference type="Proteomes" id="UP001437256">
    <property type="component" value="Unassembled WGS sequence"/>
</dbReference>
<accession>A0ABR2ZDC6</accession>
<reference evidence="2 3" key="1">
    <citation type="submission" date="2024-05" db="EMBL/GenBank/DDBJ databases">
        <title>A draft genome resource for the thread blight pathogen Marasmius tenuissimus strain MS-2.</title>
        <authorList>
            <person name="Yulfo-Soto G.E."/>
            <person name="Baruah I.K."/>
            <person name="Amoako-Attah I."/>
            <person name="Bukari Y."/>
            <person name="Meinhardt L.W."/>
            <person name="Bailey B.A."/>
            <person name="Cohen S.P."/>
        </authorList>
    </citation>
    <scope>NUCLEOTIDE SEQUENCE [LARGE SCALE GENOMIC DNA]</scope>
    <source>
        <strain evidence="2 3">MS-2</strain>
    </source>
</reference>
<evidence type="ECO:0000256" key="1">
    <source>
        <dbReference type="SAM" id="MobiDB-lite"/>
    </source>
</evidence>
<dbReference type="EMBL" id="JBBXMP010000236">
    <property type="protein sequence ID" value="KAL0059308.1"/>
    <property type="molecule type" value="Genomic_DNA"/>
</dbReference>
<feature type="compositionally biased region" description="Acidic residues" evidence="1">
    <location>
        <begin position="1"/>
        <end position="13"/>
    </location>
</feature>
<comment type="caution">
    <text evidence="2">The sequence shown here is derived from an EMBL/GenBank/DDBJ whole genome shotgun (WGS) entry which is preliminary data.</text>
</comment>
<proteinExistence type="predicted"/>
<name>A0ABR2ZDC6_9AGAR</name>
<protein>
    <submittedName>
        <fullName evidence="2">Uncharacterized protein</fullName>
    </submittedName>
</protein>
<gene>
    <name evidence="2" type="ORF">AAF712_013956</name>
</gene>
<sequence>MEEVDEPLEEEEPGQVKVQPKKKKHYQDWPPSSSVQNYHVVNLQAQAPPTDFLKELEQITDGSGLKPLPDRKVQFLLMLWEWRHIKMAKQCGRCHNPTGVKGTLFGEAAVQCCACPHPKRNLPEGRDKVPKEDRYVVQLIINHLLTLFPVSFMPSSSRKMPTLSRRVTHK</sequence>